<comment type="caution">
    <text evidence="1">The sequence shown here is derived from an EMBL/GenBank/DDBJ whole genome shotgun (WGS) entry which is preliminary data.</text>
</comment>
<sequence length="103" mass="12144">MGSDDEGFSVGWRVPVGFPARKRIRLKQDKSEQNRIKTGQKWEGWQSLEKSRAVSVDRARKTEENAKRMVENACTYQKLFNFKRKEEIKGPELKFFQTTTTWT</sequence>
<gene>
    <name evidence="1" type="ORF">Tci_557441</name>
</gene>
<proteinExistence type="predicted"/>
<dbReference type="AlphaFoldDB" id="A0A699ITY0"/>
<organism evidence="1">
    <name type="scientific">Tanacetum cinerariifolium</name>
    <name type="common">Dalmatian daisy</name>
    <name type="synonym">Chrysanthemum cinerariifolium</name>
    <dbReference type="NCBI Taxonomy" id="118510"/>
    <lineage>
        <taxon>Eukaryota</taxon>
        <taxon>Viridiplantae</taxon>
        <taxon>Streptophyta</taxon>
        <taxon>Embryophyta</taxon>
        <taxon>Tracheophyta</taxon>
        <taxon>Spermatophyta</taxon>
        <taxon>Magnoliopsida</taxon>
        <taxon>eudicotyledons</taxon>
        <taxon>Gunneridae</taxon>
        <taxon>Pentapetalae</taxon>
        <taxon>asterids</taxon>
        <taxon>campanulids</taxon>
        <taxon>Asterales</taxon>
        <taxon>Asteraceae</taxon>
        <taxon>Asteroideae</taxon>
        <taxon>Anthemideae</taxon>
        <taxon>Anthemidinae</taxon>
        <taxon>Tanacetum</taxon>
    </lineage>
</organism>
<accession>A0A699ITY0</accession>
<name>A0A699ITY0_TANCI</name>
<dbReference type="EMBL" id="BKCJ010332762">
    <property type="protein sequence ID" value="GEZ85468.1"/>
    <property type="molecule type" value="Genomic_DNA"/>
</dbReference>
<reference evidence="1" key="1">
    <citation type="journal article" date="2019" name="Sci. Rep.">
        <title>Draft genome of Tanacetum cinerariifolium, the natural source of mosquito coil.</title>
        <authorList>
            <person name="Yamashiro T."/>
            <person name="Shiraishi A."/>
            <person name="Satake H."/>
            <person name="Nakayama K."/>
        </authorList>
    </citation>
    <scope>NUCLEOTIDE SEQUENCE</scope>
</reference>
<evidence type="ECO:0000313" key="1">
    <source>
        <dbReference type="EMBL" id="GEZ85468.1"/>
    </source>
</evidence>
<protein>
    <submittedName>
        <fullName evidence="1">Uncharacterized protein</fullName>
    </submittedName>
</protein>